<gene>
    <name evidence="1" type="ORF">EPICR_50205</name>
</gene>
<protein>
    <submittedName>
        <fullName evidence="1">Uncharacterized protein</fullName>
    </submittedName>
</protein>
<dbReference type="AlphaFoldDB" id="A0A484HKJ3"/>
<name>A0A484HKJ3_9BACT</name>
<evidence type="ECO:0000313" key="1">
    <source>
        <dbReference type="EMBL" id="VEN74924.1"/>
    </source>
</evidence>
<sequence>MRKKTHTNTVIDEAGEKRLAELIKEAGEDARSRRKKVMEEHYDKIRAAIRKGVSNRQDFIPE</sequence>
<dbReference type="EMBL" id="CAACVI010000045">
    <property type="protein sequence ID" value="VEN74924.1"/>
    <property type="molecule type" value="Genomic_DNA"/>
</dbReference>
<organism evidence="1">
    <name type="scientific">uncultured Desulfobacteraceae bacterium</name>
    <dbReference type="NCBI Taxonomy" id="218296"/>
    <lineage>
        <taxon>Bacteria</taxon>
        <taxon>Pseudomonadati</taxon>
        <taxon>Thermodesulfobacteriota</taxon>
        <taxon>Desulfobacteria</taxon>
        <taxon>Desulfobacterales</taxon>
        <taxon>Desulfobacteraceae</taxon>
        <taxon>environmental samples</taxon>
    </lineage>
</organism>
<proteinExistence type="predicted"/>
<accession>A0A484HKJ3</accession>
<reference evidence="1" key="1">
    <citation type="submission" date="2019-01" db="EMBL/GenBank/DDBJ databases">
        <authorList>
            <consortium name="Genoscope - CEA"/>
            <person name="William W."/>
        </authorList>
    </citation>
    <scope>NUCLEOTIDE SEQUENCE</scope>
    <source>
        <strain evidence="1">CR-1</strain>
    </source>
</reference>